<sequence>MNKDSPSPPMVNVVASPLAEYPPRPPSHPIIVHGSFDIFGISIFWNFDTFISHLLLQLLGILTADRAADRHANAKDILHCIGRIFGHGSWAHGLSDHNNVEKGVDVKRR</sequence>
<dbReference type="Proteomes" id="UP001227230">
    <property type="component" value="Chromosome 4"/>
</dbReference>
<name>A0ABY9BSA9_VITVI</name>
<protein>
    <submittedName>
        <fullName evidence="1">Uncharacterized protein</fullName>
    </submittedName>
</protein>
<evidence type="ECO:0000313" key="2">
    <source>
        <dbReference type="Proteomes" id="UP001227230"/>
    </source>
</evidence>
<dbReference type="EMBL" id="CP126651">
    <property type="protein sequence ID" value="WJZ85681.1"/>
    <property type="molecule type" value="Genomic_DNA"/>
</dbReference>
<keyword evidence="2" id="KW-1185">Reference proteome</keyword>
<proteinExistence type="predicted"/>
<accession>A0ABY9BSA9</accession>
<reference evidence="1 2" key="1">
    <citation type="journal article" date="2023" name="Hortic Res">
        <title>The complete reference genome for grapevine (Vitis vinifera L.) genetics and breeding.</title>
        <authorList>
            <person name="Shi X."/>
            <person name="Cao S."/>
            <person name="Wang X."/>
            <person name="Huang S."/>
            <person name="Wang Y."/>
            <person name="Liu Z."/>
            <person name="Liu W."/>
            <person name="Leng X."/>
            <person name="Peng Y."/>
            <person name="Wang N."/>
            <person name="Wang Y."/>
            <person name="Ma Z."/>
            <person name="Xu X."/>
            <person name="Zhang F."/>
            <person name="Xue H."/>
            <person name="Zhong H."/>
            <person name="Wang Y."/>
            <person name="Zhang K."/>
            <person name="Velt A."/>
            <person name="Avia K."/>
            <person name="Holtgrawe D."/>
            <person name="Grimplet J."/>
            <person name="Matus J.T."/>
            <person name="Ware D."/>
            <person name="Wu X."/>
            <person name="Wang H."/>
            <person name="Liu C."/>
            <person name="Fang Y."/>
            <person name="Rustenholz C."/>
            <person name="Cheng Z."/>
            <person name="Xiao H."/>
            <person name="Zhou Y."/>
        </authorList>
    </citation>
    <scope>NUCLEOTIDE SEQUENCE [LARGE SCALE GENOMIC DNA]</scope>
    <source>
        <strain evidence="2">cv. Pinot noir / PN40024</strain>
        <tissue evidence="1">Leaf</tissue>
    </source>
</reference>
<evidence type="ECO:0000313" key="1">
    <source>
        <dbReference type="EMBL" id="WJZ85681.1"/>
    </source>
</evidence>
<gene>
    <name evidence="1" type="ORF">VitviT2T_005202</name>
</gene>
<organism evidence="1 2">
    <name type="scientific">Vitis vinifera</name>
    <name type="common">Grape</name>
    <dbReference type="NCBI Taxonomy" id="29760"/>
    <lineage>
        <taxon>Eukaryota</taxon>
        <taxon>Viridiplantae</taxon>
        <taxon>Streptophyta</taxon>
        <taxon>Embryophyta</taxon>
        <taxon>Tracheophyta</taxon>
        <taxon>Spermatophyta</taxon>
        <taxon>Magnoliopsida</taxon>
        <taxon>eudicotyledons</taxon>
        <taxon>Gunneridae</taxon>
        <taxon>Pentapetalae</taxon>
        <taxon>rosids</taxon>
        <taxon>Vitales</taxon>
        <taxon>Vitaceae</taxon>
        <taxon>Viteae</taxon>
        <taxon>Vitis</taxon>
    </lineage>
</organism>